<name>A0ABR4SQ64_BARQI</name>
<accession>A0ABR4SQ64</accession>
<protein>
    <submittedName>
        <fullName evidence="1">Uncharacterized protein</fullName>
    </submittedName>
</protein>
<dbReference type="Proteomes" id="UP000027143">
    <property type="component" value="Unassembled WGS sequence"/>
</dbReference>
<dbReference type="EMBL" id="AHPD01000007">
    <property type="protein sequence ID" value="KEC66300.1"/>
    <property type="molecule type" value="Genomic_DNA"/>
</dbReference>
<proteinExistence type="predicted"/>
<evidence type="ECO:0000313" key="1">
    <source>
        <dbReference type="EMBL" id="KEC66300.1"/>
    </source>
</evidence>
<organism evidence="1 2">
    <name type="scientific">Bartonella quintana JK 68</name>
    <dbReference type="NCBI Taxonomy" id="1134503"/>
    <lineage>
        <taxon>Bacteria</taxon>
        <taxon>Pseudomonadati</taxon>
        <taxon>Pseudomonadota</taxon>
        <taxon>Alphaproteobacteria</taxon>
        <taxon>Hyphomicrobiales</taxon>
        <taxon>Bartonellaceae</taxon>
        <taxon>Bartonella</taxon>
    </lineage>
</organism>
<keyword evidence="2" id="KW-1185">Reference proteome</keyword>
<comment type="caution">
    <text evidence="1">The sequence shown here is derived from an EMBL/GenBank/DDBJ whole genome shotgun (WGS) entry which is preliminary data.</text>
</comment>
<evidence type="ECO:0000313" key="2">
    <source>
        <dbReference type="Proteomes" id="UP000027143"/>
    </source>
</evidence>
<gene>
    <name evidence="1" type="ORF">O7U_00831</name>
</gene>
<sequence length="57" mass="6133">MTQEVILDRKTKNDRKTICILSLSAFDGNVVLAEDDDGYVCGLDQVSGFTAIPSAPT</sequence>
<reference evidence="1 2" key="1">
    <citation type="submission" date="2012-04" db="EMBL/GenBank/DDBJ databases">
        <title>The Genome Sequence of Bartonella quintana JK 68.</title>
        <authorList>
            <consortium name="The Broad Institute Genome Sequencing Platform"/>
            <consortium name="The Broad Institute Genome Sequencing Center for Infectious Disease"/>
            <person name="Feldgarden M."/>
            <person name="Kirby J."/>
            <person name="Kosoy M."/>
            <person name="Birtles R."/>
            <person name="Probert W.S."/>
            <person name="Chiaraviglio L."/>
            <person name="Walker B."/>
            <person name="Young S.K."/>
            <person name="Zeng Q."/>
            <person name="Gargeya S."/>
            <person name="Fitzgerald M."/>
            <person name="Haas B."/>
            <person name="Abouelleil A."/>
            <person name="Alvarado L."/>
            <person name="Arachchi H.M."/>
            <person name="Berlin A.M."/>
            <person name="Chapman S.B."/>
            <person name="Goldberg J."/>
            <person name="Griggs A."/>
            <person name="Gujja S."/>
            <person name="Hansen M."/>
            <person name="Howarth C."/>
            <person name="Imamovic A."/>
            <person name="Larimer J."/>
            <person name="McCowen C."/>
            <person name="Montmayeur A."/>
            <person name="Murphy C."/>
            <person name="Neiman D."/>
            <person name="Pearson M."/>
            <person name="Priest M."/>
            <person name="Roberts A."/>
            <person name="Saif S."/>
            <person name="Shea T."/>
            <person name="Sisk P."/>
            <person name="Sykes S."/>
            <person name="Wortman J."/>
            <person name="Nusbaum C."/>
            <person name="Birren B."/>
        </authorList>
    </citation>
    <scope>NUCLEOTIDE SEQUENCE [LARGE SCALE GENOMIC DNA]</scope>
    <source>
        <strain evidence="1 2">JK 68</strain>
    </source>
</reference>